<protein>
    <recommendedName>
        <fullName evidence="4">N-acetyltransferase domain-containing protein</fullName>
    </recommendedName>
</protein>
<feature type="compositionally biased region" description="Low complexity" evidence="1">
    <location>
        <begin position="18"/>
        <end position="29"/>
    </location>
</feature>
<organism evidence="2 3">
    <name type="scientific">Candidatus Haliotispira prima</name>
    <dbReference type="NCBI Taxonomy" id="3034016"/>
    <lineage>
        <taxon>Bacteria</taxon>
        <taxon>Pseudomonadati</taxon>
        <taxon>Spirochaetota</taxon>
        <taxon>Spirochaetia</taxon>
        <taxon>Spirochaetales</taxon>
        <taxon>Spirochaetaceae</taxon>
        <taxon>Candidatus Haliotispira</taxon>
    </lineage>
</organism>
<dbReference type="InterPro" id="IPR016181">
    <property type="entry name" value="Acyl_CoA_acyltransferase"/>
</dbReference>
<accession>A0ABY8MFP8</accession>
<dbReference type="Gene3D" id="3.40.630.30">
    <property type="match status" value="1"/>
</dbReference>
<evidence type="ECO:0000313" key="3">
    <source>
        <dbReference type="Proteomes" id="UP001228690"/>
    </source>
</evidence>
<reference evidence="2 3" key="1">
    <citation type="submission" date="2023-04" db="EMBL/GenBank/DDBJ databases">
        <title>Spirochaete genome identified in red abalone sample constitutes a novel genus.</title>
        <authorList>
            <person name="Sharma S.P."/>
            <person name="Purcell C.M."/>
            <person name="Hyde J.R."/>
            <person name="Severin A.J."/>
        </authorList>
    </citation>
    <scope>NUCLEOTIDE SEQUENCE [LARGE SCALE GENOMIC DNA]</scope>
    <source>
        <strain evidence="2 3">SP-2023</strain>
    </source>
</reference>
<keyword evidence="3" id="KW-1185">Reference proteome</keyword>
<feature type="region of interest" description="Disordered" evidence="1">
    <location>
        <begin position="1"/>
        <end position="42"/>
    </location>
</feature>
<dbReference type="RefSeq" id="WP_326926995.1">
    <property type="nucleotide sequence ID" value="NZ_CP123443.1"/>
</dbReference>
<evidence type="ECO:0008006" key="4">
    <source>
        <dbReference type="Google" id="ProtNLM"/>
    </source>
</evidence>
<evidence type="ECO:0000313" key="2">
    <source>
        <dbReference type="EMBL" id="WGK68809.1"/>
    </source>
</evidence>
<dbReference type="EMBL" id="CP123443">
    <property type="protein sequence ID" value="WGK68809.1"/>
    <property type="molecule type" value="Genomic_DNA"/>
</dbReference>
<dbReference type="SUPFAM" id="SSF55729">
    <property type="entry name" value="Acyl-CoA N-acyltransferases (Nat)"/>
    <property type="match status" value="1"/>
</dbReference>
<proteinExistence type="predicted"/>
<sequence length="290" mass="32771">MSSGKKTVVFRPARRVSKASAEGSSSAMSETKDRGRAPVRKSGLPVMPTALRIWQHSRLIRLSELGEDLQDRVLILRNHPDVCAMSHNRNLISYAAHQDYLRELQRHRPKFDCCVLFCDAISLLQENTLFDKYLDARVKDAAGSLKVLRPIIGVVSIDMRIAGRPLLGLYKNLYHYPHIRLGRALLFAAMLRAGDLGLREIFMECYSRNGALQKLARQLGFLPESAADRTRRGSPSLSPDRDERGQLLCYQRYLPSSRNLLQDPLFADFAELRRESASLEVPSGVLGRLR</sequence>
<evidence type="ECO:0000256" key="1">
    <source>
        <dbReference type="SAM" id="MobiDB-lite"/>
    </source>
</evidence>
<name>A0ABY8MFP8_9SPIO</name>
<gene>
    <name evidence="2" type="ORF">P0082_10020</name>
</gene>
<dbReference type="Proteomes" id="UP001228690">
    <property type="component" value="Chromosome"/>
</dbReference>